<organism evidence="2 3">
    <name type="scientific">Jimgerdemannia flammicorona</name>
    <dbReference type="NCBI Taxonomy" id="994334"/>
    <lineage>
        <taxon>Eukaryota</taxon>
        <taxon>Fungi</taxon>
        <taxon>Fungi incertae sedis</taxon>
        <taxon>Mucoromycota</taxon>
        <taxon>Mucoromycotina</taxon>
        <taxon>Endogonomycetes</taxon>
        <taxon>Endogonales</taxon>
        <taxon>Endogonaceae</taxon>
        <taxon>Jimgerdemannia</taxon>
    </lineage>
</organism>
<reference evidence="2 3" key="1">
    <citation type="journal article" date="2018" name="New Phytol.">
        <title>Phylogenomics of Endogonaceae and evolution of mycorrhizas within Mucoromycota.</title>
        <authorList>
            <person name="Chang Y."/>
            <person name="Desiro A."/>
            <person name="Na H."/>
            <person name="Sandor L."/>
            <person name="Lipzen A."/>
            <person name="Clum A."/>
            <person name="Barry K."/>
            <person name="Grigoriev I.V."/>
            <person name="Martin F.M."/>
            <person name="Stajich J.E."/>
            <person name="Smith M.E."/>
            <person name="Bonito G."/>
            <person name="Spatafora J.W."/>
        </authorList>
    </citation>
    <scope>NUCLEOTIDE SEQUENCE [LARGE SCALE GENOMIC DNA]</scope>
    <source>
        <strain evidence="2 3">AD002</strain>
    </source>
</reference>
<dbReference type="EMBL" id="RBNJ01005213">
    <property type="protein sequence ID" value="RUS29402.1"/>
    <property type="molecule type" value="Genomic_DNA"/>
</dbReference>
<evidence type="ECO:0000313" key="3">
    <source>
        <dbReference type="Proteomes" id="UP000274822"/>
    </source>
</evidence>
<name>A0A433QHY0_9FUNG</name>
<feature type="region of interest" description="Disordered" evidence="1">
    <location>
        <begin position="1"/>
        <end position="21"/>
    </location>
</feature>
<sequence length="81" mass="9458">MANDNRATSDERAPARSATSAHQRYWLGCGGRISGKYVSSFARDRNSCNRGSGIFRDGFRQSRRCAERFWDWLRHWLHHIT</sequence>
<dbReference type="Proteomes" id="UP000274822">
    <property type="component" value="Unassembled WGS sequence"/>
</dbReference>
<proteinExistence type="predicted"/>
<dbReference type="AlphaFoldDB" id="A0A433QHY0"/>
<protein>
    <submittedName>
        <fullName evidence="2">Uncharacterized protein</fullName>
    </submittedName>
</protein>
<keyword evidence="3" id="KW-1185">Reference proteome</keyword>
<evidence type="ECO:0000313" key="2">
    <source>
        <dbReference type="EMBL" id="RUS29402.1"/>
    </source>
</evidence>
<gene>
    <name evidence="2" type="ORF">BC938DRAFT_480707</name>
</gene>
<evidence type="ECO:0000256" key="1">
    <source>
        <dbReference type="SAM" id="MobiDB-lite"/>
    </source>
</evidence>
<comment type="caution">
    <text evidence="2">The sequence shown here is derived from an EMBL/GenBank/DDBJ whole genome shotgun (WGS) entry which is preliminary data.</text>
</comment>
<accession>A0A433QHY0</accession>